<evidence type="ECO:0000256" key="2">
    <source>
        <dbReference type="ARBA" id="ARBA00022574"/>
    </source>
</evidence>
<evidence type="ECO:0000256" key="3">
    <source>
        <dbReference type="ARBA" id="ARBA00022618"/>
    </source>
</evidence>
<comment type="caution">
    <text evidence="10">The sequence shown here is derived from an EMBL/GenBank/DDBJ whole genome shotgun (WGS) entry which is preliminary data.</text>
</comment>
<dbReference type="PANTHER" id="PTHR19918">
    <property type="entry name" value="CELL DIVISION CYCLE 20 CDC20 FIZZY -RELATED"/>
    <property type="match status" value="1"/>
</dbReference>
<feature type="repeat" description="WD" evidence="7">
    <location>
        <begin position="472"/>
        <end position="505"/>
    </location>
</feature>
<organism evidence="10 11">
    <name type="scientific">Naegleria lovaniensis</name>
    <name type="common">Amoeba</name>
    <dbReference type="NCBI Taxonomy" id="51637"/>
    <lineage>
        <taxon>Eukaryota</taxon>
        <taxon>Discoba</taxon>
        <taxon>Heterolobosea</taxon>
        <taxon>Tetramitia</taxon>
        <taxon>Eutetramitia</taxon>
        <taxon>Vahlkampfiidae</taxon>
        <taxon>Naegleria</taxon>
    </lineage>
</organism>
<evidence type="ECO:0000256" key="8">
    <source>
        <dbReference type="SAM" id="MobiDB-lite"/>
    </source>
</evidence>
<keyword evidence="5" id="KW-0498">Mitosis</keyword>
<sequence length="535" mass="59900">MSGFNFEDHTDINTEDLNTDLSSVYEPRWKRKQKQRPQSATIDQVMADVMGSSTATCNSMISSCSSSSGPNNSLDQRFIPSRRTSQDMDICKFNLMNNYMEDDDSSNIIGSSGSVSSLESASSSSDKENMHNKILEQRLFDGKKVKDAKILALTEKAPKAPSDWHNNLRVLYSQNKIFPGNGVSQNNNSRKQVTSRHIPQTPEKVLDAPQMIDDYYLNLLDWNANNVLAVSLCESVYLWNGETGEINKLMSCSQQDNYVTSVSWVEDGTYLAIGTNYNDVQIWDVTRSKQIRTMKGHTQRVCSLSWNTFILSSGGKDGKILNHDVRQAKHLITTQSIHQDFEVCGLKWSHDGNQLASGANDNILNIWDKSLLLTQSEIMPKFSLREHVAAVKALAWCPWQANLLASGGGTSDRKMMFWNTQTGTLLNTIDTNSQVCSLIWSKSDREIISSHGFSQNQLCVWKYPSLVKVAELTGHKSRVLHMAQSPDGTTIVSAAGDETLRFWKVFSPIIHADKLTPSEHQSVLATAPRNMRSIR</sequence>
<dbReference type="AlphaFoldDB" id="A0AA88GJJ9"/>
<evidence type="ECO:0000256" key="7">
    <source>
        <dbReference type="PROSITE-ProRule" id="PRU00221"/>
    </source>
</evidence>
<evidence type="ECO:0000259" key="9">
    <source>
        <dbReference type="Pfam" id="PF24807"/>
    </source>
</evidence>
<dbReference type="InterPro" id="IPR056150">
    <property type="entry name" value="WD40_CDC20-Fz"/>
</dbReference>
<dbReference type="CDD" id="cd00200">
    <property type="entry name" value="WD40"/>
    <property type="match status" value="1"/>
</dbReference>
<proteinExistence type="inferred from homology"/>
<accession>A0AA88GJJ9</accession>
<dbReference type="InterPro" id="IPR001680">
    <property type="entry name" value="WD40_rpt"/>
</dbReference>
<dbReference type="Pfam" id="PF24807">
    <property type="entry name" value="WD40_CDC20-Fz"/>
    <property type="match status" value="1"/>
</dbReference>
<evidence type="ECO:0000313" key="10">
    <source>
        <dbReference type="EMBL" id="KAG2377975.1"/>
    </source>
</evidence>
<reference evidence="10 11" key="1">
    <citation type="journal article" date="2018" name="BMC Genomics">
        <title>The genome of Naegleria lovaniensis, the basis for a comparative approach to unravel pathogenicity factors of the human pathogenic amoeba N. fowleri.</title>
        <authorList>
            <person name="Liechti N."/>
            <person name="Schurch N."/>
            <person name="Bruggmann R."/>
            <person name="Wittwer M."/>
        </authorList>
    </citation>
    <scope>NUCLEOTIDE SEQUENCE [LARGE SCALE GENOMIC DNA]</scope>
    <source>
        <strain evidence="10 11">ATCC 30569</strain>
    </source>
</reference>
<dbReference type="PROSITE" id="PS50294">
    <property type="entry name" value="WD_REPEATS_REGION"/>
    <property type="match status" value="1"/>
</dbReference>
<keyword evidence="6" id="KW-0131">Cell cycle</keyword>
<evidence type="ECO:0000256" key="4">
    <source>
        <dbReference type="ARBA" id="ARBA00022737"/>
    </source>
</evidence>
<dbReference type="GO" id="GO:1905786">
    <property type="term" value="P:positive regulation of anaphase-promoting complex-dependent catabolic process"/>
    <property type="evidence" value="ECO:0007669"/>
    <property type="project" value="TreeGrafter"/>
</dbReference>
<dbReference type="SMART" id="SM00320">
    <property type="entry name" value="WD40"/>
    <property type="match status" value="7"/>
</dbReference>
<gene>
    <name evidence="10" type="ORF">C9374_008597</name>
</gene>
<dbReference type="GO" id="GO:1990757">
    <property type="term" value="F:ubiquitin ligase activator activity"/>
    <property type="evidence" value="ECO:0007669"/>
    <property type="project" value="TreeGrafter"/>
</dbReference>
<dbReference type="GO" id="GO:0005680">
    <property type="term" value="C:anaphase-promoting complex"/>
    <property type="evidence" value="ECO:0007669"/>
    <property type="project" value="TreeGrafter"/>
</dbReference>
<evidence type="ECO:0000256" key="5">
    <source>
        <dbReference type="ARBA" id="ARBA00022776"/>
    </source>
</evidence>
<feature type="region of interest" description="Disordered" evidence="8">
    <location>
        <begin position="106"/>
        <end position="128"/>
    </location>
</feature>
<feature type="domain" description="CDC20/Fizzy WD40" evidence="9">
    <location>
        <begin position="206"/>
        <end position="503"/>
    </location>
</feature>
<dbReference type="PROSITE" id="PS50082">
    <property type="entry name" value="WD_REPEATS_2"/>
    <property type="match status" value="3"/>
</dbReference>
<feature type="compositionally biased region" description="Low complexity" evidence="8">
    <location>
        <begin position="106"/>
        <end position="124"/>
    </location>
</feature>
<evidence type="ECO:0000313" key="11">
    <source>
        <dbReference type="Proteomes" id="UP000816034"/>
    </source>
</evidence>
<keyword evidence="3" id="KW-0132">Cell division</keyword>
<dbReference type="SUPFAM" id="SSF50978">
    <property type="entry name" value="WD40 repeat-like"/>
    <property type="match status" value="1"/>
</dbReference>
<comment type="similarity">
    <text evidence="1">Belongs to the WD repeat CDC20/Fizzy family.</text>
</comment>
<keyword evidence="2 7" id="KW-0853">WD repeat</keyword>
<dbReference type="RefSeq" id="XP_044545237.1">
    <property type="nucleotide sequence ID" value="XM_044698690.1"/>
</dbReference>
<dbReference type="GO" id="GO:0010997">
    <property type="term" value="F:anaphase-promoting complex binding"/>
    <property type="evidence" value="ECO:0007669"/>
    <property type="project" value="InterPro"/>
</dbReference>
<name>A0AA88GJJ9_NAELO</name>
<dbReference type="GO" id="GO:0051301">
    <property type="term" value="P:cell division"/>
    <property type="evidence" value="ECO:0007669"/>
    <property type="project" value="UniProtKB-KW"/>
</dbReference>
<keyword evidence="4" id="KW-0677">Repeat</keyword>
<dbReference type="InterPro" id="IPR033010">
    <property type="entry name" value="Cdc20/Fizzy"/>
</dbReference>
<dbReference type="Proteomes" id="UP000816034">
    <property type="component" value="Unassembled WGS sequence"/>
</dbReference>
<dbReference type="PANTHER" id="PTHR19918:SF8">
    <property type="entry name" value="FI02843P"/>
    <property type="match status" value="1"/>
</dbReference>
<evidence type="ECO:0000256" key="1">
    <source>
        <dbReference type="ARBA" id="ARBA00006445"/>
    </source>
</evidence>
<dbReference type="GO" id="GO:0031145">
    <property type="term" value="P:anaphase-promoting complex-dependent catabolic process"/>
    <property type="evidence" value="ECO:0007669"/>
    <property type="project" value="TreeGrafter"/>
</dbReference>
<keyword evidence="11" id="KW-1185">Reference proteome</keyword>
<dbReference type="Gene3D" id="2.130.10.10">
    <property type="entry name" value="YVTN repeat-like/Quinoprotein amine dehydrogenase"/>
    <property type="match status" value="1"/>
</dbReference>
<dbReference type="InterPro" id="IPR036322">
    <property type="entry name" value="WD40_repeat_dom_sf"/>
</dbReference>
<dbReference type="InterPro" id="IPR015943">
    <property type="entry name" value="WD40/YVTN_repeat-like_dom_sf"/>
</dbReference>
<dbReference type="EMBL" id="PYSW02000035">
    <property type="protein sequence ID" value="KAG2377975.1"/>
    <property type="molecule type" value="Genomic_DNA"/>
</dbReference>
<feature type="repeat" description="WD" evidence="7">
    <location>
        <begin position="252"/>
        <end position="293"/>
    </location>
</feature>
<dbReference type="GeneID" id="68101051"/>
<evidence type="ECO:0000256" key="6">
    <source>
        <dbReference type="ARBA" id="ARBA00023306"/>
    </source>
</evidence>
<protein>
    <recommendedName>
        <fullName evidence="9">CDC20/Fizzy WD40 domain-containing protein</fullName>
    </recommendedName>
</protein>
<feature type="repeat" description="WD" evidence="7">
    <location>
        <begin position="343"/>
        <end position="368"/>
    </location>
</feature>